<dbReference type="PANTHER" id="PTHR10458:SF22">
    <property type="entry name" value="PEPTIDE DEFORMYLASE"/>
    <property type="match status" value="1"/>
</dbReference>
<keyword evidence="3" id="KW-1185">Reference proteome</keyword>
<evidence type="ECO:0000313" key="3">
    <source>
        <dbReference type="Proteomes" id="UP000320585"/>
    </source>
</evidence>
<evidence type="ECO:0000313" key="2">
    <source>
        <dbReference type="EMBL" id="BBK25854.1"/>
    </source>
</evidence>
<dbReference type="PANTHER" id="PTHR10458">
    <property type="entry name" value="PEPTIDE DEFORMYLASE"/>
    <property type="match status" value="1"/>
</dbReference>
<reference evidence="3" key="1">
    <citation type="submission" date="2019-05" db="EMBL/GenBank/DDBJ databases">
        <title>Complete genome sequencing of Dialister sp. strain 5BBH33.</title>
        <authorList>
            <person name="Sakamoto M."/>
            <person name="Murakami T."/>
            <person name="Mori H."/>
        </authorList>
    </citation>
    <scope>NUCLEOTIDE SEQUENCE [LARGE SCALE GENOMIC DNA]</scope>
    <source>
        <strain evidence="3">5BBH33</strain>
    </source>
</reference>
<dbReference type="CDD" id="cd00487">
    <property type="entry name" value="Pep_deformylase"/>
    <property type="match status" value="1"/>
</dbReference>
<dbReference type="InterPro" id="IPR036821">
    <property type="entry name" value="Peptide_deformylase_sf"/>
</dbReference>
<dbReference type="GO" id="GO:0042586">
    <property type="term" value="F:peptide deformylase activity"/>
    <property type="evidence" value="ECO:0007669"/>
    <property type="project" value="InterPro"/>
</dbReference>
<dbReference type="PIRSF" id="PIRSF004749">
    <property type="entry name" value="Pep_def"/>
    <property type="match status" value="1"/>
</dbReference>
<dbReference type="OrthoDB" id="9784988at2"/>
<dbReference type="SUPFAM" id="SSF56420">
    <property type="entry name" value="Peptide deformylase"/>
    <property type="match status" value="1"/>
</dbReference>
<dbReference type="EMBL" id="AP019697">
    <property type="protein sequence ID" value="BBK25854.1"/>
    <property type="molecule type" value="Genomic_DNA"/>
</dbReference>
<dbReference type="Pfam" id="PF01327">
    <property type="entry name" value="Pep_deformylase"/>
    <property type="match status" value="1"/>
</dbReference>
<dbReference type="InterPro" id="IPR023635">
    <property type="entry name" value="Peptide_deformylase"/>
</dbReference>
<dbReference type="PRINTS" id="PR01576">
    <property type="entry name" value="PDEFORMYLASE"/>
</dbReference>
<gene>
    <name evidence="2" type="primary">fms</name>
    <name evidence="2" type="ORF">Dia5BBH33_17890</name>
</gene>
<sequence length="137" mass="15530">MIKDIVRDILFLQRKAEPATKDDWQVGRDLVDTLESKLDTCAGLAANMIGSTKAVILFRQGNKSVVMYNPEILKTSPAPYDAEEGCLSLDGRRPCKRYDKIEVKFMDSLFRKKTKTFTGFTAEVIQHEIDHLHGILI</sequence>
<name>A0A8D5A5D6_9FIRM</name>
<dbReference type="NCBIfam" id="NF006670">
    <property type="entry name" value="PRK09218.1"/>
    <property type="match status" value="1"/>
</dbReference>
<comment type="similarity">
    <text evidence="1">Belongs to the polypeptide deformylase family.</text>
</comment>
<organism evidence="2 3">
    <name type="scientific">Dialister hominis</name>
    <dbReference type="NCBI Taxonomy" id="2582419"/>
    <lineage>
        <taxon>Bacteria</taxon>
        <taxon>Bacillati</taxon>
        <taxon>Bacillota</taxon>
        <taxon>Negativicutes</taxon>
        <taxon>Veillonellales</taxon>
        <taxon>Veillonellaceae</taxon>
        <taxon>Dialister</taxon>
    </lineage>
</organism>
<dbReference type="Proteomes" id="UP000320585">
    <property type="component" value="Chromosome"/>
</dbReference>
<accession>A0A8D5A5D6</accession>
<dbReference type="KEGG" id="dho:Dia5BBH33_17890"/>
<dbReference type="GeneID" id="92717002"/>
<dbReference type="AlphaFoldDB" id="A0A8D5A5D6"/>
<protein>
    <submittedName>
        <fullName evidence="2">Peptide deformylase</fullName>
    </submittedName>
</protein>
<dbReference type="RefSeq" id="WP_143332840.1">
    <property type="nucleotide sequence ID" value="NZ_AP019697.1"/>
</dbReference>
<evidence type="ECO:0000256" key="1">
    <source>
        <dbReference type="ARBA" id="ARBA00010759"/>
    </source>
</evidence>
<proteinExistence type="inferred from homology"/>
<dbReference type="Gene3D" id="3.90.45.10">
    <property type="entry name" value="Peptide deformylase"/>
    <property type="match status" value="1"/>
</dbReference>